<dbReference type="EMBL" id="CAJNYT010003901">
    <property type="protein sequence ID" value="CAF3611936.1"/>
    <property type="molecule type" value="Genomic_DNA"/>
</dbReference>
<dbReference type="InterPro" id="IPR032446">
    <property type="entry name" value="SCAPER_N"/>
</dbReference>
<dbReference type="Proteomes" id="UP000663825">
    <property type="component" value="Unassembled WGS sequence"/>
</dbReference>
<dbReference type="OrthoDB" id="71500at2759"/>
<feature type="compositionally biased region" description="Basic and acidic residues" evidence="2">
    <location>
        <begin position="1304"/>
        <end position="1324"/>
    </location>
</feature>
<sequence length="1324" mass="154180">MTNISTPQQEPLLQATIRSSNNDIPSHQSDLMPSNLYSRYWMFLFDNLKRSIEQIYETCETDQDPLQCQEVIEFLCQYCKDFEVLMKKCQLTPTLNSNMDPTKREYLSQSLLALPFETERASFRPFEHSQSVCNGDIFNSDDFTRRQKYLHNSDINLNVNNASRHYYVDINKFKRQKSNKYRKSIESPSILSLPSFFSSTTPFNDSSKTLIASTNRLFLPKKRILTDETAADADDEKDLRDESININRQHRYHHQLSTTSQYRLNQQNLTSEEDEEDDDDDDDDERLLRNHHGMIDFMDRQIFDAFDQEESLTEALAAEQERTIASLMAEQEDLEHQLNNVSDDDLLLGADDGSELEESELSTTKTSSFFMSLHDECDEKDMSPNDLSRDDNDSEPDGKSRTKHLRIHEKLSSPSRIRPLSETLREAAERQARAFTRRQTLRDEKARKMHELTHRVNEVRQWKEELIKARKTTLEMKLHRAEEKRQYLLFLKAKKAGDEDLKGQEIAFINLLQHQNRRQTLKERYQKEEQFKQYLEEERVKKHDEHKQRELAAENRRKELEAIRQIRLNEMQEKWKTKERMIEQQLIEKRRQKQTAAIAKQKSFQQKRAEHVAYLKASTVELKKKLTLKQEESARRHITQLEEIRRKAVEMSILRGPSAEDHHHGSPGPNDSKTTSMLSTDEPIATRKLCTLCNLLLASDLHLQTHLRGTRHNQLLVERFNQKNDNGSKKQPKQEDINTFNIECITVVTNDDIVRQDMAYNRERKHTMKKRAKKLRLRMNQRSVAYEAENSQRPFLTSTHKARIQRFLNELEKSLNTTARKEPLNTTNYLACQRILSEFVKIFDTHGYEKDVPVEQRVFFSLNGYTTLTRMIELRAESNKPALAPESLIALAVAVYRAATHNNVDNAVYILNSGKILTLVESLIRHLTGLKIDDVTTSNLDQSESEKLAHIDLVTNLVELLADLLITYNSIVKEIRKHENETNEDKLTISRLTDIINYMANVGALDRIASFFRTARAIINTTKSRIPDMIIHLLNLLQQMIYFSKPKICQLPFGQSSKKSTNDPAQILSIMKSTNFCEILSLLYGILVHDTDNNQMNTENNSTITLHEKTYVIAINAMILLNTLAILDLDAFQTTLGEDTISPQLRNVANHILSHCNQQSTPMNDNLLRQIIILIGYYCVLNQDNQCRLAFGNRPTVLRQLSCLPFRYFVESKYMDILFPTLIACSFDCETTRAILQTEMSLDLIVNYIEIKITEPTPMNEDDIISSFHMRFPRDEWNNALKYYQSKAKIITNQNEPHQSMINQKEDDKKQENESHRNDNDTTS</sequence>
<proteinExistence type="predicted"/>
<protein>
    <recommendedName>
        <fullName evidence="3">S phase cyclin A-associated protein in the endoplasmic reticulum N-terminal domain-containing protein</fullName>
    </recommendedName>
</protein>
<organism evidence="5 7">
    <name type="scientific">Rotaria socialis</name>
    <dbReference type="NCBI Taxonomy" id="392032"/>
    <lineage>
        <taxon>Eukaryota</taxon>
        <taxon>Metazoa</taxon>
        <taxon>Spiralia</taxon>
        <taxon>Gnathifera</taxon>
        <taxon>Rotifera</taxon>
        <taxon>Eurotatoria</taxon>
        <taxon>Bdelloidea</taxon>
        <taxon>Philodinida</taxon>
        <taxon>Philodinidae</taxon>
        <taxon>Rotaria</taxon>
    </lineage>
</organism>
<keyword evidence="1" id="KW-0175">Coiled coil</keyword>
<dbReference type="Proteomes" id="UP000663872">
    <property type="component" value="Unassembled WGS sequence"/>
</dbReference>
<dbReference type="EMBL" id="CAJNXB010002380">
    <property type="protein sequence ID" value="CAF3239133.1"/>
    <property type="molecule type" value="Genomic_DNA"/>
</dbReference>
<feature type="coiled-coil region" evidence="1">
    <location>
        <begin position="518"/>
        <end position="563"/>
    </location>
</feature>
<dbReference type="Pfam" id="PF16501">
    <property type="entry name" value="SCAPER_N"/>
    <property type="match status" value="1"/>
</dbReference>
<feature type="domain" description="S phase cyclin A-associated protein in the endoplasmic reticulum N-terminal" evidence="3">
    <location>
        <begin position="34"/>
        <end position="104"/>
    </location>
</feature>
<evidence type="ECO:0000313" key="5">
    <source>
        <dbReference type="EMBL" id="CAF3333869.1"/>
    </source>
</evidence>
<dbReference type="EMBL" id="CAJNYD010001386">
    <property type="protein sequence ID" value="CAF3333869.1"/>
    <property type="molecule type" value="Genomic_DNA"/>
</dbReference>
<reference evidence="5" key="1">
    <citation type="submission" date="2021-02" db="EMBL/GenBank/DDBJ databases">
        <authorList>
            <person name="Nowell W R."/>
        </authorList>
    </citation>
    <scope>NUCLEOTIDE SEQUENCE</scope>
</reference>
<feature type="coiled-coil region" evidence="1">
    <location>
        <begin position="317"/>
        <end position="344"/>
    </location>
</feature>
<feature type="compositionally biased region" description="Polar residues" evidence="2">
    <location>
        <begin position="1294"/>
        <end position="1303"/>
    </location>
</feature>
<evidence type="ECO:0000256" key="1">
    <source>
        <dbReference type="SAM" id="Coils"/>
    </source>
</evidence>
<evidence type="ECO:0000313" key="4">
    <source>
        <dbReference type="EMBL" id="CAF3239133.1"/>
    </source>
</evidence>
<evidence type="ECO:0000313" key="6">
    <source>
        <dbReference type="EMBL" id="CAF3611936.1"/>
    </source>
</evidence>
<gene>
    <name evidence="6" type="ORF">GRG538_LOCUS23218</name>
    <name evidence="5" type="ORF">LUA448_LOCUS11450</name>
    <name evidence="4" type="ORF">TIS948_LOCUS14534</name>
</gene>
<dbReference type="PANTHER" id="PTHR31434:SF2">
    <property type="entry name" value="S PHASE CYCLIN A-ASSOCIATED PROTEIN IN THE ENDOPLASMIC RETICULUM"/>
    <property type="match status" value="1"/>
</dbReference>
<comment type="caution">
    <text evidence="5">The sequence shown here is derived from an EMBL/GenBank/DDBJ whole genome shotgun (WGS) entry which is preliminary data.</text>
</comment>
<evidence type="ECO:0000256" key="2">
    <source>
        <dbReference type="SAM" id="MobiDB-lite"/>
    </source>
</evidence>
<dbReference type="PANTHER" id="PTHR31434">
    <property type="entry name" value="S PHASE CYCLIN A-ASSOCIATED PROTEIN IN THE ENDOPLASMIC RETICULUM"/>
    <property type="match status" value="1"/>
</dbReference>
<accession>A0A817ULT7</accession>
<name>A0A817ULT7_9BILA</name>
<feature type="region of interest" description="Disordered" evidence="2">
    <location>
        <begin position="377"/>
        <end position="405"/>
    </location>
</feature>
<feature type="region of interest" description="Disordered" evidence="2">
    <location>
        <begin position="657"/>
        <end position="677"/>
    </location>
</feature>
<evidence type="ECO:0000313" key="7">
    <source>
        <dbReference type="Proteomes" id="UP000663833"/>
    </source>
</evidence>
<evidence type="ECO:0000259" key="3">
    <source>
        <dbReference type="Pfam" id="PF16501"/>
    </source>
</evidence>
<feature type="region of interest" description="Disordered" evidence="2">
    <location>
        <begin position="1294"/>
        <end position="1324"/>
    </location>
</feature>
<feature type="compositionally biased region" description="Basic and acidic residues" evidence="2">
    <location>
        <begin position="377"/>
        <end position="400"/>
    </location>
</feature>
<dbReference type="Proteomes" id="UP000663833">
    <property type="component" value="Unassembled WGS sequence"/>
</dbReference>